<feature type="domain" description="MurNAc-LAA" evidence="4">
    <location>
        <begin position="59"/>
        <end position="171"/>
    </location>
</feature>
<gene>
    <name evidence="5" type="ORF">FPK87_14330</name>
</gene>
<evidence type="ECO:0000256" key="3">
    <source>
        <dbReference type="ARBA" id="ARBA00022801"/>
    </source>
</evidence>
<sequence length="179" mass="19033">MKVVTVTAGHSNTDPGAVNGKRTEAEIVAEMRNMVVSYLKTAGIVTRCDGTGTTNLPLTTAIQLAKGSTLAVEFHCNASTDRSARGVEVLSGDKHKAIAQRIAGAVNKVLGIPLRGDKGWKSEGSGQHSRLGFISKADGLIVELFFISNNAELALWDEKKWLVAKEVAGVIVDYIKGLD</sequence>
<evidence type="ECO:0000256" key="2">
    <source>
        <dbReference type="ARBA" id="ARBA00011901"/>
    </source>
</evidence>
<keyword evidence="3" id="KW-0378">Hydrolase</keyword>
<evidence type="ECO:0000313" key="5">
    <source>
        <dbReference type="EMBL" id="MDR8261631.1"/>
    </source>
</evidence>
<dbReference type="GO" id="GO:0008745">
    <property type="term" value="F:N-acetylmuramoyl-L-alanine amidase activity"/>
    <property type="evidence" value="ECO:0007669"/>
    <property type="project" value="UniProtKB-EC"/>
</dbReference>
<dbReference type="PANTHER" id="PTHR30404:SF0">
    <property type="entry name" value="N-ACETYLMURAMOYL-L-ALANINE AMIDASE AMIC"/>
    <property type="match status" value="1"/>
</dbReference>
<comment type="catalytic activity">
    <reaction evidence="1">
        <text>Hydrolyzes the link between N-acetylmuramoyl residues and L-amino acid residues in certain cell-wall glycopeptides.</text>
        <dbReference type="EC" id="3.5.1.28"/>
    </reaction>
</comment>
<dbReference type="SUPFAM" id="SSF53187">
    <property type="entry name" value="Zn-dependent exopeptidases"/>
    <property type="match status" value="1"/>
</dbReference>
<dbReference type="EMBL" id="VMBB01000021">
    <property type="protein sequence ID" value="MDR8261631.1"/>
    <property type="molecule type" value="Genomic_DNA"/>
</dbReference>
<dbReference type="Pfam" id="PF01520">
    <property type="entry name" value="Amidase_3"/>
    <property type="match status" value="1"/>
</dbReference>
<dbReference type="EC" id="3.5.1.28" evidence="2"/>
<evidence type="ECO:0000256" key="1">
    <source>
        <dbReference type="ARBA" id="ARBA00001561"/>
    </source>
</evidence>
<dbReference type="AlphaFoldDB" id="A0ABD5DB81"/>
<dbReference type="RefSeq" id="WP_004716611.1">
    <property type="nucleotide sequence ID" value="NZ_JAESHO010000001.1"/>
</dbReference>
<dbReference type="InterPro" id="IPR050695">
    <property type="entry name" value="N-acetylmuramoyl_amidase_3"/>
</dbReference>
<comment type="caution">
    <text evidence="5">The sequence shown here is derived from an EMBL/GenBank/DDBJ whole genome shotgun (WGS) entry which is preliminary data.</text>
</comment>
<reference evidence="5" key="1">
    <citation type="submission" date="2019-07" db="EMBL/GenBank/DDBJ databases">
        <title>Biological characteristics of mucoid Acinetobacter baumannii from a general hospital in China.</title>
        <authorList>
            <person name="Hua X."/>
            <person name="Yu Y."/>
        </authorList>
    </citation>
    <scope>NUCLEOTIDE SEQUENCE [LARGE SCALE GENOMIC DNA]</scope>
    <source>
        <strain evidence="5">N41</strain>
    </source>
</reference>
<dbReference type="PANTHER" id="PTHR30404">
    <property type="entry name" value="N-ACETYLMURAMOYL-L-ALANINE AMIDASE"/>
    <property type="match status" value="1"/>
</dbReference>
<dbReference type="SMART" id="SM00646">
    <property type="entry name" value="Ami_3"/>
    <property type="match status" value="1"/>
</dbReference>
<dbReference type="CDD" id="cd02696">
    <property type="entry name" value="MurNAc-LAA"/>
    <property type="match status" value="1"/>
</dbReference>
<protein>
    <recommendedName>
        <fullName evidence="2">N-acetylmuramoyl-L-alanine amidase</fullName>
        <ecNumber evidence="2">3.5.1.28</ecNumber>
    </recommendedName>
</protein>
<name>A0ABD5DB81_ACIBA</name>
<accession>A0ABD5DB81</accession>
<dbReference type="InterPro" id="IPR002508">
    <property type="entry name" value="MurNAc-LAA_cat"/>
</dbReference>
<evidence type="ECO:0000259" key="4">
    <source>
        <dbReference type="SMART" id="SM00646"/>
    </source>
</evidence>
<dbReference type="Gene3D" id="3.40.630.40">
    <property type="entry name" value="Zn-dependent exopeptidases"/>
    <property type="match status" value="1"/>
</dbReference>
<proteinExistence type="predicted"/>
<organism evidence="5">
    <name type="scientific">Acinetobacter baumannii</name>
    <dbReference type="NCBI Taxonomy" id="470"/>
    <lineage>
        <taxon>Bacteria</taxon>
        <taxon>Pseudomonadati</taxon>
        <taxon>Pseudomonadota</taxon>
        <taxon>Gammaproteobacteria</taxon>
        <taxon>Moraxellales</taxon>
        <taxon>Moraxellaceae</taxon>
        <taxon>Acinetobacter</taxon>
        <taxon>Acinetobacter calcoaceticus/baumannii complex</taxon>
    </lineage>
</organism>